<dbReference type="CDD" id="cd15486">
    <property type="entry name" value="ZIP_Sip4"/>
    <property type="match status" value="1"/>
</dbReference>
<evidence type="ECO:0000256" key="3">
    <source>
        <dbReference type="ARBA" id="ARBA00022833"/>
    </source>
</evidence>
<comment type="caution">
    <text evidence="10">The sequence shown here is derived from an EMBL/GenBank/DDBJ whole genome shotgun (WGS) entry which is preliminary data.</text>
</comment>
<dbReference type="GO" id="GO:0005634">
    <property type="term" value="C:nucleus"/>
    <property type="evidence" value="ECO:0007669"/>
    <property type="project" value="UniProtKB-SubCell"/>
</dbReference>
<feature type="domain" description="Zn(2)-C6 fungal-type" evidence="9">
    <location>
        <begin position="17"/>
        <end position="47"/>
    </location>
</feature>
<evidence type="ECO:0000256" key="6">
    <source>
        <dbReference type="ARBA" id="ARBA00023163"/>
    </source>
</evidence>
<organism evidence="10 11">
    <name type="scientific">Mortierella alpina</name>
    <name type="common">Oleaginous fungus</name>
    <name type="synonym">Mortierella renispora</name>
    <dbReference type="NCBI Taxonomy" id="64518"/>
    <lineage>
        <taxon>Eukaryota</taxon>
        <taxon>Fungi</taxon>
        <taxon>Fungi incertae sedis</taxon>
        <taxon>Mucoromycota</taxon>
        <taxon>Mortierellomycotina</taxon>
        <taxon>Mortierellomycetes</taxon>
        <taxon>Mortierellales</taxon>
        <taxon>Mortierellaceae</taxon>
        <taxon>Mortierella</taxon>
    </lineage>
</organism>
<keyword evidence="2" id="KW-0479">Metal-binding</keyword>
<dbReference type="CDD" id="cd12148">
    <property type="entry name" value="fungal_TF_MHR"/>
    <property type="match status" value="1"/>
</dbReference>
<evidence type="ECO:0000256" key="5">
    <source>
        <dbReference type="ARBA" id="ARBA00023125"/>
    </source>
</evidence>
<dbReference type="InterPro" id="IPR001138">
    <property type="entry name" value="Zn2Cys6_DnaBD"/>
</dbReference>
<feature type="compositionally biased region" description="Low complexity" evidence="8">
    <location>
        <begin position="708"/>
        <end position="724"/>
    </location>
</feature>
<dbReference type="GO" id="GO:0000981">
    <property type="term" value="F:DNA-binding transcription factor activity, RNA polymerase II-specific"/>
    <property type="evidence" value="ECO:0007669"/>
    <property type="project" value="InterPro"/>
</dbReference>
<evidence type="ECO:0000256" key="1">
    <source>
        <dbReference type="ARBA" id="ARBA00004123"/>
    </source>
</evidence>
<dbReference type="GO" id="GO:0003677">
    <property type="term" value="F:DNA binding"/>
    <property type="evidence" value="ECO:0007669"/>
    <property type="project" value="UniProtKB-KW"/>
</dbReference>
<dbReference type="PROSITE" id="PS50048">
    <property type="entry name" value="ZN2_CY6_FUNGAL_2"/>
    <property type="match status" value="1"/>
</dbReference>
<dbReference type="InterPro" id="IPR007219">
    <property type="entry name" value="XnlR_reg_dom"/>
</dbReference>
<dbReference type="Gene3D" id="4.10.240.10">
    <property type="entry name" value="Zn(2)-C6 fungal-type DNA-binding domain"/>
    <property type="match status" value="1"/>
</dbReference>
<dbReference type="SMART" id="SM00066">
    <property type="entry name" value="GAL4"/>
    <property type="match status" value="1"/>
</dbReference>
<dbReference type="EMBL" id="JAIFTL010000023">
    <property type="protein sequence ID" value="KAG9326277.1"/>
    <property type="molecule type" value="Genomic_DNA"/>
</dbReference>
<reference evidence="10" key="1">
    <citation type="submission" date="2021-07" db="EMBL/GenBank/DDBJ databases">
        <title>Draft genome of Mortierella alpina, strain LL118, isolated from an aspen leaf litter sample.</title>
        <authorList>
            <person name="Yang S."/>
            <person name="Vinatzer B.A."/>
        </authorList>
    </citation>
    <scope>NUCLEOTIDE SEQUENCE</scope>
    <source>
        <strain evidence="10">LL118</strain>
    </source>
</reference>
<protein>
    <recommendedName>
        <fullName evidence="9">Zn(2)-C6 fungal-type domain-containing protein</fullName>
    </recommendedName>
</protein>
<evidence type="ECO:0000256" key="7">
    <source>
        <dbReference type="ARBA" id="ARBA00023242"/>
    </source>
</evidence>
<comment type="subcellular location">
    <subcellularLocation>
        <location evidence="1">Nucleus</location>
    </subcellularLocation>
</comment>
<dbReference type="PANTHER" id="PTHR31313">
    <property type="entry name" value="TY1 ENHANCER ACTIVATOR"/>
    <property type="match status" value="1"/>
</dbReference>
<evidence type="ECO:0000256" key="4">
    <source>
        <dbReference type="ARBA" id="ARBA00023015"/>
    </source>
</evidence>
<dbReference type="SMART" id="SM00906">
    <property type="entry name" value="Fungal_trans"/>
    <property type="match status" value="1"/>
</dbReference>
<feature type="compositionally biased region" description="Low complexity" evidence="8">
    <location>
        <begin position="845"/>
        <end position="858"/>
    </location>
</feature>
<dbReference type="GO" id="GO:0006351">
    <property type="term" value="P:DNA-templated transcription"/>
    <property type="evidence" value="ECO:0007669"/>
    <property type="project" value="InterPro"/>
</dbReference>
<keyword evidence="5" id="KW-0238">DNA-binding</keyword>
<evidence type="ECO:0000313" key="11">
    <source>
        <dbReference type="Proteomes" id="UP000717515"/>
    </source>
</evidence>
<keyword evidence="7" id="KW-0539">Nucleus</keyword>
<dbReference type="Pfam" id="PF00172">
    <property type="entry name" value="Zn_clus"/>
    <property type="match status" value="1"/>
</dbReference>
<accession>A0A9P8ABY1</accession>
<evidence type="ECO:0000256" key="8">
    <source>
        <dbReference type="SAM" id="MobiDB-lite"/>
    </source>
</evidence>
<dbReference type="PROSITE" id="PS00463">
    <property type="entry name" value="ZN2_CY6_FUNGAL_1"/>
    <property type="match status" value="1"/>
</dbReference>
<dbReference type="AlphaFoldDB" id="A0A9P8ABY1"/>
<evidence type="ECO:0000313" key="10">
    <source>
        <dbReference type="EMBL" id="KAG9326277.1"/>
    </source>
</evidence>
<keyword evidence="6" id="KW-0804">Transcription</keyword>
<feature type="compositionally biased region" description="Polar residues" evidence="8">
    <location>
        <begin position="827"/>
        <end position="844"/>
    </location>
</feature>
<name>A0A9P8ABY1_MORAP</name>
<evidence type="ECO:0000256" key="2">
    <source>
        <dbReference type="ARBA" id="ARBA00022723"/>
    </source>
</evidence>
<keyword evidence="4" id="KW-0805">Transcription regulation</keyword>
<dbReference type="InterPro" id="IPR051615">
    <property type="entry name" value="Transcr_Regulatory_Elem"/>
</dbReference>
<dbReference type="SUPFAM" id="SSF57701">
    <property type="entry name" value="Zn2/Cys6 DNA-binding domain"/>
    <property type="match status" value="1"/>
</dbReference>
<dbReference type="Pfam" id="PF04082">
    <property type="entry name" value="Fungal_trans"/>
    <property type="match status" value="1"/>
</dbReference>
<sequence>MSTQDQLDGKRRRVSRACDTCRRKKVRCDGLQPSCTNCTTFGFQCTFNDSAKKRGPPKGYIEALENRLHRMENLLGGLVQGGDRSKFDLDSWKEEQEDDLESFDSAWPPSPDTPLFMSNLTSLSTPANGHLERNDLASSTITKSPLHNGQLPEMDDEDEVLPFDLEAREKINAIADNLSSLTLDDGGFVRYLGNSSGIDMLQKNQLLKNGCMMIPMRLKEHMVWLTQKEDAIARMESHMPLPPRDLADHLIDCYFTFIHPYMPVLHKPTFMRQYRNPDPQMRPPGVLLNAMFAIASRYSTHPEIVGTDPESFGDEYFNRAKRLIDYEYELPRQSSIQALLLMTIYRFTSAKSGGRVWVMLGMAIRMAQDMGMHRSSARWHLPPLETELRKRLWWACYVMDRWSSCCMGRPLGIDDIDCDVDYPSVVEQDWADPDGKAGSPDEDSEKHKEELSFALRYFVENIKLAQIVGQILQRVYSATTRSHGPGQVMSTVAELDTKLTKWLLDLPADLKYDHRIEPSKLNRWVAAIHCSYYTILIVLHRPFMVPSTLTKSKLSESMPSLNICVSAANSVTHLIERLVQDDSFHFNWCFATYEAFTASLIHLTNSASIDMRLQTQARKSLVKMISFMKTLGTRWWNAAKFAMVLEDLMCAHLNFEEYKAEGRALEPVVVDTAKDSQECYPIPIILRDQAHPSGGTLLFAPKVMGPQTPSSTSSTPSTSPTTPSIHNPDLQEIKQEPGLTDHGSLHASSHDGNKTQPTVPGSKSKKTRKTASARGSLLPQSHAMAGSSVGVFEQQPFTFASLSIPGMFTQGQAFVGAGAFGGGALQSTASTGSSEGCSDSHMSGTTATTASSTPMASTEDYSNMSLFPPQAMDQNPNLAAVPNPFFGIPQTIDWDEWNQYIASAGLQKF</sequence>
<dbReference type="GO" id="GO:0008270">
    <property type="term" value="F:zinc ion binding"/>
    <property type="evidence" value="ECO:0007669"/>
    <property type="project" value="InterPro"/>
</dbReference>
<feature type="region of interest" description="Disordered" evidence="8">
    <location>
        <begin position="827"/>
        <end position="869"/>
    </location>
</feature>
<dbReference type="PANTHER" id="PTHR31313:SF81">
    <property type="entry name" value="TY1 ENHANCER ACTIVATOR"/>
    <property type="match status" value="1"/>
</dbReference>
<dbReference type="CDD" id="cd00067">
    <property type="entry name" value="GAL4"/>
    <property type="match status" value="1"/>
</dbReference>
<feature type="region of interest" description="Disordered" evidence="8">
    <location>
        <begin position="696"/>
        <end position="780"/>
    </location>
</feature>
<gene>
    <name evidence="10" type="ORF">KVV02_000992</name>
</gene>
<dbReference type="InterPro" id="IPR036864">
    <property type="entry name" value="Zn2-C6_fun-type_DNA-bd_sf"/>
</dbReference>
<keyword evidence="3" id="KW-0862">Zinc</keyword>
<proteinExistence type="predicted"/>
<dbReference type="Proteomes" id="UP000717515">
    <property type="component" value="Unassembled WGS sequence"/>
</dbReference>
<evidence type="ECO:0000259" key="9">
    <source>
        <dbReference type="PROSITE" id="PS50048"/>
    </source>
</evidence>